<proteinExistence type="predicted"/>
<keyword evidence="3 6" id="KW-0812">Transmembrane</keyword>
<feature type="transmembrane region" description="Helical" evidence="6">
    <location>
        <begin position="21"/>
        <end position="38"/>
    </location>
</feature>
<dbReference type="PANTHER" id="PTHR39087">
    <property type="entry name" value="UPF0104 MEMBRANE PROTEIN MJ1595"/>
    <property type="match status" value="1"/>
</dbReference>
<dbReference type="Proteomes" id="UP000549250">
    <property type="component" value="Unassembled WGS sequence"/>
</dbReference>
<keyword evidence="5 6" id="KW-0472">Membrane</keyword>
<dbReference type="InterPro" id="IPR022791">
    <property type="entry name" value="L-PG_synthase/AglD"/>
</dbReference>
<organism evidence="7 8">
    <name type="scientific">Azomonas macrocytogenes</name>
    <name type="common">Azotobacter macrocytogenes</name>
    <dbReference type="NCBI Taxonomy" id="69962"/>
    <lineage>
        <taxon>Bacteria</taxon>
        <taxon>Pseudomonadati</taxon>
        <taxon>Pseudomonadota</taxon>
        <taxon>Gammaproteobacteria</taxon>
        <taxon>Pseudomonadales</taxon>
        <taxon>Pseudomonadaceae</taxon>
        <taxon>Azomonas</taxon>
    </lineage>
</organism>
<dbReference type="Pfam" id="PF03706">
    <property type="entry name" value="LPG_synthase_TM"/>
    <property type="match status" value="1"/>
</dbReference>
<name>A0A839SYZ4_AZOMA</name>
<gene>
    <name evidence="7" type="ORF">FHR87_000735</name>
</gene>
<evidence type="ECO:0000256" key="4">
    <source>
        <dbReference type="ARBA" id="ARBA00022989"/>
    </source>
</evidence>
<comment type="subcellular location">
    <subcellularLocation>
        <location evidence="1">Cell membrane</location>
        <topology evidence="1">Multi-pass membrane protein</topology>
    </subcellularLocation>
</comment>
<dbReference type="GO" id="GO:0005886">
    <property type="term" value="C:plasma membrane"/>
    <property type="evidence" value="ECO:0007669"/>
    <property type="project" value="UniProtKB-SubCell"/>
</dbReference>
<feature type="transmembrane region" description="Helical" evidence="6">
    <location>
        <begin position="129"/>
        <end position="158"/>
    </location>
</feature>
<dbReference type="PANTHER" id="PTHR39087:SF2">
    <property type="entry name" value="UPF0104 MEMBRANE PROTEIN MJ1595"/>
    <property type="match status" value="1"/>
</dbReference>
<feature type="transmembrane region" description="Helical" evidence="6">
    <location>
        <begin position="246"/>
        <end position="276"/>
    </location>
</feature>
<feature type="transmembrane region" description="Helical" evidence="6">
    <location>
        <begin position="212"/>
        <end position="234"/>
    </location>
</feature>
<comment type="caution">
    <text evidence="7">The sequence shown here is derived from an EMBL/GenBank/DDBJ whole genome shotgun (WGS) entry which is preliminary data.</text>
</comment>
<evidence type="ECO:0000256" key="1">
    <source>
        <dbReference type="ARBA" id="ARBA00004651"/>
    </source>
</evidence>
<evidence type="ECO:0000313" key="8">
    <source>
        <dbReference type="Proteomes" id="UP000549250"/>
    </source>
</evidence>
<sequence length="332" mass="37077">MRHPSSRSGRWQRAWPMTRKILSYAFLILIAGLLVGLARKLNWQEIMATLGTYQARTLWMAGTAALGSYLVYCFFDVLGKHYVRHALPVRQVLPITFVCYAFNLNLSAWVGGIALRYRLYGRLGIRPALIARIFTLSLMTNWLGYMCLAGISFTSGWIRPPANWEIGNTVLQLLGIGLVLVGFAHLAFCHFSKRRAWTIHGHEIRLPSLRMAALQLVLGAANWSLMALVIYYMLLQKIPYLEVLGILLISSIAGVITHIPAGLGVIEAVFVTLLAGQMSRSGVIAGLIGYRVIYFLIPLLLATLVYVVLEAQARKLRKEKASKPKDMKFESG</sequence>
<dbReference type="AlphaFoldDB" id="A0A839SYZ4"/>
<feature type="transmembrane region" description="Helical" evidence="6">
    <location>
        <begin position="58"/>
        <end position="78"/>
    </location>
</feature>
<feature type="transmembrane region" description="Helical" evidence="6">
    <location>
        <begin position="170"/>
        <end position="191"/>
    </location>
</feature>
<dbReference type="RefSeq" id="WP_246335768.1">
    <property type="nucleotide sequence ID" value="NZ_JACHXI010000002.1"/>
</dbReference>
<protein>
    <submittedName>
        <fullName evidence="7">Uncharacterized protein</fullName>
    </submittedName>
</protein>
<dbReference type="EMBL" id="JACHXI010000002">
    <property type="protein sequence ID" value="MBB3102362.1"/>
    <property type="molecule type" value="Genomic_DNA"/>
</dbReference>
<feature type="transmembrane region" description="Helical" evidence="6">
    <location>
        <begin position="288"/>
        <end position="309"/>
    </location>
</feature>
<evidence type="ECO:0000256" key="6">
    <source>
        <dbReference type="SAM" id="Phobius"/>
    </source>
</evidence>
<evidence type="ECO:0000256" key="2">
    <source>
        <dbReference type="ARBA" id="ARBA00022475"/>
    </source>
</evidence>
<accession>A0A839SYZ4</accession>
<keyword evidence="4 6" id="KW-1133">Transmembrane helix</keyword>
<evidence type="ECO:0000256" key="5">
    <source>
        <dbReference type="ARBA" id="ARBA00023136"/>
    </source>
</evidence>
<evidence type="ECO:0000313" key="7">
    <source>
        <dbReference type="EMBL" id="MBB3102362.1"/>
    </source>
</evidence>
<reference evidence="7 8" key="1">
    <citation type="submission" date="2020-08" db="EMBL/GenBank/DDBJ databases">
        <title>Genomic Encyclopedia of Type Strains, Phase III (KMG-III): the genomes of soil and plant-associated and newly described type strains.</title>
        <authorList>
            <person name="Whitman W."/>
        </authorList>
    </citation>
    <scope>NUCLEOTIDE SEQUENCE [LARGE SCALE GENOMIC DNA]</scope>
    <source>
        <strain evidence="7 8">CECT 4462</strain>
    </source>
</reference>
<keyword evidence="2" id="KW-1003">Cell membrane</keyword>
<keyword evidence="8" id="KW-1185">Reference proteome</keyword>
<evidence type="ECO:0000256" key="3">
    <source>
        <dbReference type="ARBA" id="ARBA00022692"/>
    </source>
</evidence>